<evidence type="ECO:0000313" key="1">
    <source>
        <dbReference type="EMBL" id="KAH7908968.1"/>
    </source>
</evidence>
<protein>
    <submittedName>
        <fullName evidence="1">Uncharacterized protein</fullName>
    </submittedName>
</protein>
<comment type="caution">
    <text evidence="1">The sequence shown here is derived from an EMBL/GenBank/DDBJ whole genome shotgun (WGS) entry which is preliminary data.</text>
</comment>
<evidence type="ECO:0000313" key="2">
    <source>
        <dbReference type="Proteomes" id="UP000790377"/>
    </source>
</evidence>
<reference evidence="1" key="1">
    <citation type="journal article" date="2021" name="New Phytol.">
        <title>Evolutionary innovations through gain and loss of genes in the ectomycorrhizal Boletales.</title>
        <authorList>
            <person name="Wu G."/>
            <person name="Miyauchi S."/>
            <person name="Morin E."/>
            <person name="Kuo A."/>
            <person name="Drula E."/>
            <person name="Varga T."/>
            <person name="Kohler A."/>
            <person name="Feng B."/>
            <person name="Cao Y."/>
            <person name="Lipzen A."/>
            <person name="Daum C."/>
            <person name="Hundley H."/>
            <person name="Pangilinan J."/>
            <person name="Johnson J."/>
            <person name="Barry K."/>
            <person name="LaButti K."/>
            <person name="Ng V."/>
            <person name="Ahrendt S."/>
            <person name="Min B."/>
            <person name="Choi I.G."/>
            <person name="Park H."/>
            <person name="Plett J.M."/>
            <person name="Magnuson J."/>
            <person name="Spatafora J.W."/>
            <person name="Nagy L.G."/>
            <person name="Henrissat B."/>
            <person name="Grigoriev I.V."/>
            <person name="Yang Z.L."/>
            <person name="Xu J."/>
            <person name="Martin F.M."/>
        </authorList>
    </citation>
    <scope>NUCLEOTIDE SEQUENCE</scope>
    <source>
        <strain evidence="1">ATCC 28755</strain>
    </source>
</reference>
<name>A0ACB8A8F0_9AGAM</name>
<proteinExistence type="predicted"/>
<accession>A0ACB8A8F0</accession>
<keyword evidence="2" id="KW-1185">Reference proteome</keyword>
<dbReference type="Proteomes" id="UP000790377">
    <property type="component" value="Unassembled WGS sequence"/>
</dbReference>
<gene>
    <name evidence="1" type="ORF">BJ138DRAFT_282267</name>
</gene>
<organism evidence="1 2">
    <name type="scientific">Hygrophoropsis aurantiaca</name>
    <dbReference type="NCBI Taxonomy" id="72124"/>
    <lineage>
        <taxon>Eukaryota</taxon>
        <taxon>Fungi</taxon>
        <taxon>Dikarya</taxon>
        <taxon>Basidiomycota</taxon>
        <taxon>Agaricomycotina</taxon>
        <taxon>Agaricomycetes</taxon>
        <taxon>Agaricomycetidae</taxon>
        <taxon>Boletales</taxon>
        <taxon>Coniophorineae</taxon>
        <taxon>Hygrophoropsidaceae</taxon>
        <taxon>Hygrophoropsis</taxon>
    </lineage>
</organism>
<dbReference type="EMBL" id="MU267787">
    <property type="protein sequence ID" value="KAH7908968.1"/>
    <property type="molecule type" value="Genomic_DNA"/>
</dbReference>
<sequence length="176" mass="19656">MEPPRDAQRGTSHVERRGVFFAKCDAMCKMRPKNAKEYWLVVFACHAAVMGLLSIGSELNEHPKKGYIMGQANKIAYERVTKREITQTKPALSDLPQHLAALYIGNINADIPGPHLLNKPFKYKDKRTRRSEMCVVHDCGASAVMGEYFEISRGSGNDTVRISASEMAELWASRAA</sequence>